<dbReference type="Proteomes" id="UP001500620">
    <property type="component" value="Unassembled WGS sequence"/>
</dbReference>
<dbReference type="InterPro" id="IPR049709">
    <property type="entry name" value="IniB-like_N"/>
</dbReference>
<evidence type="ECO:0000313" key="3">
    <source>
        <dbReference type="Proteomes" id="UP001500620"/>
    </source>
</evidence>
<sequence>MSSPTLHDFVLNLLTDPAARTAFEIDPQGVLVDAGLGDITEADVQEVIPLVMDYAPVADLPGLAGLPVVDDAAGGIDGDVTGAVRQLQDLTQFAVVGHGSGSDYTVTAATAAGVSATVGGGLPLAPAGLPMLGVGGGLGNGLDLSLLADPGDTLDSVDPAAGALDPVLHAADPVLHTADPVVGTADPVLHAADPVLGVADPVLGAADPVLHTADPVLGTATGLAPVSGTVDSLGLGGLTGIGTDPHAVTQTATDTVQHTVSGVTGSTPAGHDAGADHGGLLDHLLH</sequence>
<gene>
    <name evidence="2" type="ORF">GCM10022255_073540</name>
</gene>
<reference evidence="3" key="1">
    <citation type="journal article" date="2019" name="Int. J. Syst. Evol. Microbiol.">
        <title>The Global Catalogue of Microorganisms (GCM) 10K type strain sequencing project: providing services to taxonomists for standard genome sequencing and annotation.</title>
        <authorList>
            <consortium name="The Broad Institute Genomics Platform"/>
            <consortium name="The Broad Institute Genome Sequencing Center for Infectious Disease"/>
            <person name="Wu L."/>
            <person name="Ma J."/>
        </authorList>
    </citation>
    <scope>NUCLEOTIDE SEQUENCE [LARGE SCALE GENOMIC DNA]</scope>
    <source>
        <strain evidence="3">JCM 17441</strain>
    </source>
</reference>
<feature type="region of interest" description="Disordered" evidence="1">
    <location>
        <begin position="261"/>
        <end position="281"/>
    </location>
</feature>
<keyword evidence="3" id="KW-1185">Reference proteome</keyword>
<organism evidence="2 3">
    <name type="scientific">Dactylosporangium darangshiense</name>
    <dbReference type="NCBI Taxonomy" id="579108"/>
    <lineage>
        <taxon>Bacteria</taxon>
        <taxon>Bacillati</taxon>
        <taxon>Actinomycetota</taxon>
        <taxon>Actinomycetes</taxon>
        <taxon>Micromonosporales</taxon>
        <taxon>Micromonosporaceae</taxon>
        <taxon>Dactylosporangium</taxon>
    </lineage>
</organism>
<dbReference type="RefSeq" id="WP_345134295.1">
    <property type="nucleotide sequence ID" value="NZ_BAABAT010000027.1"/>
</dbReference>
<evidence type="ECO:0000313" key="2">
    <source>
        <dbReference type="EMBL" id="GAA4257302.1"/>
    </source>
</evidence>
<dbReference type="EMBL" id="BAABAT010000027">
    <property type="protein sequence ID" value="GAA4257302.1"/>
    <property type="molecule type" value="Genomic_DNA"/>
</dbReference>
<proteinExistence type="predicted"/>
<dbReference type="NCBIfam" id="NF038175">
    <property type="entry name" value="IniB_NTERM"/>
    <property type="match status" value="1"/>
</dbReference>
<name>A0ABP8DJ94_9ACTN</name>
<protein>
    <submittedName>
        <fullName evidence="2">IniB N-terminal domain-containing protein</fullName>
    </submittedName>
</protein>
<evidence type="ECO:0000256" key="1">
    <source>
        <dbReference type="SAM" id="MobiDB-lite"/>
    </source>
</evidence>
<accession>A0ABP8DJ94</accession>
<comment type="caution">
    <text evidence="2">The sequence shown here is derived from an EMBL/GenBank/DDBJ whole genome shotgun (WGS) entry which is preliminary data.</text>
</comment>